<dbReference type="InterPro" id="IPR000719">
    <property type="entry name" value="Prot_kinase_dom"/>
</dbReference>
<feature type="compositionally biased region" description="Polar residues" evidence="10">
    <location>
        <begin position="362"/>
        <end position="373"/>
    </location>
</feature>
<evidence type="ECO:0000256" key="1">
    <source>
        <dbReference type="ARBA" id="ARBA00012513"/>
    </source>
</evidence>
<evidence type="ECO:0000259" key="12">
    <source>
        <dbReference type="PROSITE" id="PS50011"/>
    </source>
</evidence>
<keyword evidence="9" id="KW-0175">Coiled coil</keyword>
<dbReference type="EMBL" id="ASPP01025480">
    <property type="protein sequence ID" value="ETO07978.1"/>
    <property type="molecule type" value="Genomic_DNA"/>
</dbReference>
<feature type="coiled-coil region" evidence="9">
    <location>
        <begin position="483"/>
        <end position="510"/>
    </location>
</feature>
<evidence type="ECO:0000256" key="7">
    <source>
        <dbReference type="ARBA" id="ARBA00047899"/>
    </source>
</evidence>
<organism evidence="13 14">
    <name type="scientific">Reticulomyxa filosa</name>
    <dbReference type="NCBI Taxonomy" id="46433"/>
    <lineage>
        <taxon>Eukaryota</taxon>
        <taxon>Sar</taxon>
        <taxon>Rhizaria</taxon>
        <taxon>Retaria</taxon>
        <taxon>Foraminifera</taxon>
        <taxon>Monothalamids</taxon>
        <taxon>Reticulomyxidae</taxon>
        <taxon>Reticulomyxa</taxon>
    </lineage>
</organism>
<keyword evidence="2" id="KW-0723">Serine/threonine-protein kinase</keyword>
<dbReference type="InterPro" id="IPR011009">
    <property type="entry name" value="Kinase-like_dom_sf"/>
</dbReference>
<keyword evidence="11" id="KW-1133">Transmembrane helix</keyword>
<dbReference type="AlphaFoldDB" id="X6M1F9"/>
<keyword evidence="11" id="KW-0472">Membrane</keyword>
<evidence type="ECO:0000256" key="3">
    <source>
        <dbReference type="ARBA" id="ARBA00022679"/>
    </source>
</evidence>
<feature type="compositionally biased region" description="Acidic residues" evidence="10">
    <location>
        <begin position="782"/>
        <end position="797"/>
    </location>
</feature>
<comment type="catalytic activity">
    <reaction evidence="8">
        <text>L-seryl-[protein] + ATP = O-phospho-L-seryl-[protein] + ADP + H(+)</text>
        <dbReference type="Rhea" id="RHEA:17989"/>
        <dbReference type="Rhea" id="RHEA-COMP:9863"/>
        <dbReference type="Rhea" id="RHEA-COMP:11604"/>
        <dbReference type="ChEBI" id="CHEBI:15378"/>
        <dbReference type="ChEBI" id="CHEBI:29999"/>
        <dbReference type="ChEBI" id="CHEBI:30616"/>
        <dbReference type="ChEBI" id="CHEBI:83421"/>
        <dbReference type="ChEBI" id="CHEBI:456216"/>
        <dbReference type="EC" id="2.7.11.1"/>
    </reaction>
</comment>
<keyword evidence="3" id="KW-0808">Transferase</keyword>
<dbReference type="PROSITE" id="PS50011">
    <property type="entry name" value="PROTEIN_KINASE_DOM"/>
    <property type="match status" value="1"/>
</dbReference>
<keyword evidence="5" id="KW-0418">Kinase</keyword>
<feature type="region of interest" description="Disordered" evidence="10">
    <location>
        <begin position="353"/>
        <end position="414"/>
    </location>
</feature>
<feature type="compositionally biased region" description="Low complexity" evidence="10">
    <location>
        <begin position="754"/>
        <end position="763"/>
    </location>
</feature>
<dbReference type="SUPFAM" id="SSF56112">
    <property type="entry name" value="Protein kinase-like (PK-like)"/>
    <property type="match status" value="1"/>
</dbReference>
<feature type="region of interest" description="Disordered" evidence="10">
    <location>
        <begin position="743"/>
        <end position="769"/>
    </location>
</feature>
<dbReference type="SMART" id="SM00220">
    <property type="entry name" value="S_TKc"/>
    <property type="match status" value="1"/>
</dbReference>
<dbReference type="OrthoDB" id="248923at2759"/>
<reference evidence="13 14" key="1">
    <citation type="journal article" date="2013" name="Curr. Biol.">
        <title>The Genome of the Foraminiferan Reticulomyxa filosa.</title>
        <authorList>
            <person name="Glockner G."/>
            <person name="Hulsmann N."/>
            <person name="Schleicher M."/>
            <person name="Noegel A.A."/>
            <person name="Eichinger L."/>
            <person name="Gallinger C."/>
            <person name="Pawlowski J."/>
            <person name="Sierra R."/>
            <person name="Euteneuer U."/>
            <person name="Pillet L."/>
            <person name="Moustafa A."/>
            <person name="Platzer M."/>
            <person name="Groth M."/>
            <person name="Szafranski K."/>
            <person name="Schliwa M."/>
        </authorList>
    </citation>
    <scope>NUCLEOTIDE SEQUENCE [LARGE SCALE GENOMIC DNA]</scope>
</reference>
<feature type="domain" description="Protein kinase" evidence="12">
    <location>
        <begin position="1"/>
        <end position="255"/>
    </location>
</feature>
<keyword evidence="4" id="KW-0547">Nucleotide-binding</keyword>
<feature type="compositionally biased region" description="Basic and acidic residues" evidence="10">
    <location>
        <begin position="391"/>
        <end position="409"/>
    </location>
</feature>
<feature type="region of interest" description="Disordered" evidence="10">
    <location>
        <begin position="782"/>
        <end position="807"/>
    </location>
</feature>
<evidence type="ECO:0000256" key="11">
    <source>
        <dbReference type="SAM" id="Phobius"/>
    </source>
</evidence>
<sequence>MEYFVLKQMKIGSVSAKEREMCHLEVQLLEQLNHPCIVGYEESFLHTTTSETFLCVVMTYCEGGDLTNFLKSQKGKHLTEKQVQDMFVQIGLALHFVHCRNILHRDLKSQNIFIQNGQLKLGDFGISKVLTEPMEFAQTIIGTPYYMSPEVFEGKPYDFKSDVNDSTNLICCICIIINLIFFYISCVLYEIVTFNHAFNAGNLNLLAQKIIKGRFQSIPISMCSKETRELINQLLNINPSSRPDLGQVLGKMDWLKSRIRDYCVSAHQKYNNNLLSEKAYQNLELQIRKDLNMDWIFDNMEELSTTFLLKKGNKKKIFRIQQIRKHAQQEMQPNLNMEIAALKLKQERQWGQNQYKKKISKPFSNQDSKNAKLNSPIKENSRKNRHKLKQKEKDSNTEQEKSPTTEKTEANINDQMQQQSDSFVQYHFLDRKSKIQENDKFSVNDVSFLHPKTTKAVFELLLVGQKCNHNNVFVVIQNEYDILEQVRRRRELVQQRLDELKKRHIEKNEERALCSSKQDTVSSVHSTPVRSTNLIQQPLGVNSIIDDSRSEGELSQNVVADQYTEASLMNPRERMLARKRAEADARAFELRQASQSEFHSRKMQAQLNKLAVRGGAEINQQSLLKISDDLHLPEKQEVSMLCENFETKQERLSEGKKEEEEEEEEEEEHQIEDGNIEAEIEELRKLPFPKDTIAADNKVGSSIDDSQNVDYLVPEESDDSGSDIESMLVKQEKQVSAQFQQLQTHSVNEDKPNYDINDNGGDSNDNKNINDKCEAIVVVDHEEEDNSASETEPECDNSSESSGDIPTGRLADRIQQIKNQCIECVGFKEFQLAYALVKTLSFEEKHKNSQEIHEKLKKICSGNDVPNSKIERLLSLIDEILFIEANCPLQNIDSKIFQTIYNVVPCLLEPIIQMYSYLFNNIIDLI</sequence>
<evidence type="ECO:0000256" key="2">
    <source>
        <dbReference type="ARBA" id="ARBA00022527"/>
    </source>
</evidence>
<evidence type="ECO:0000313" key="13">
    <source>
        <dbReference type="EMBL" id="ETO07978.1"/>
    </source>
</evidence>
<dbReference type="InterPro" id="IPR008271">
    <property type="entry name" value="Ser/Thr_kinase_AS"/>
</dbReference>
<dbReference type="Gene3D" id="3.30.200.20">
    <property type="entry name" value="Phosphorylase Kinase, domain 1"/>
    <property type="match status" value="1"/>
</dbReference>
<dbReference type="PANTHER" id="PTHR44899">
    <property type="entry name" value="CAMK FAMILY PROTEIN KINASE"/>
    <property type="match status" value="1"/>
</dbReference>
<gene>
    <name evidence="13" type="ORF">RFI_29412</name>
</gene>
<evidence type="ECO:0000256" key="6">
    <source>
        <dbReference type="ARBA" id="ARBA00022840"/>
    </source>
</evidence>
<dbReference type="GO" id="GO:0004674">
    <property type="term" value="F:protein serine/threonine kinase activity"/>
    <property type="evidence" value="ECO:0007669"/>
    <property type="project" value="UniProtKB-KW"/>
</dbReference>
<dbReference type="Gene3D" id="1.10.510.10">
    <property type="entry name" value="Transferase(Phosphotransferase) domain 1"/>
    <property type="match status" value="1"/>
</dbReference>
<feature type="region of interest" description="Disordered" evidence="10">
    <location>
        <begin position="644"/>
        <end position="674"/>
    </location>
</feature>
<keyword evidence="14" id="KW-1185">Reference proteome</keyword>
<accession>X6M1F9</accession>
<evidence type="ECO:0000256" key="10">
    <source>
        <dbReference type="SAM" id="MobiDB-lite"/>
    </source>
</evidence>
<proteinExistence type="predicted"/>
<keyword evidence="6" id="KW-0067">ATP-binding</keyword>
<feature type="compositionally biased region" description="Acidic residues" evidence="10">
    <location>
        <begin position="659"/>
        <end position="674"/>
    </location>
</feature>
<keyword evidence="11" id="KW-0812">Transmembrane</keyword>
<dbReference type="PANTHER" id="PTHR44899:SF3">
    <property type="entry name" value="SERINE_THREONINE-PROTEIN KINASE NEK1"/>
    <property type="match status" value="1"/>
</dbReference>
<evidence type="ECO:0000256" key="9">
    <source>
        <dbReference type="SAM" id="Coils"/>
    </source>
</evidence>
<comment type="catalytic activity">
    <reaction evidence="7">
        <text>L-threonyl-[protein] + ATP = O-phospho-L-threonyl-[protein] + ADP + H(+)</text>
        <dbReference type="Rhea" id="RHEA:46608"/>
        <dbReference type="Rhea" id="RHEA-COMP:11060"/>
        <dbReference type="Rhea" id="RHEA-COMP:11605"/>
        <dbReference type="ChEBI" id="CHEBI:15378"/>
        <dbReference type="ChEBI" id="CHEBI:30013"/>
        <dbReference type="ChEBI" id="CHEBI:30616"/>
        <dbReference type="ChEBI" id="CHEBI:61977"/>
        <dbReference type="ChEBI" id="CHEBI:456216"/>
        <dbReference type="EC" id="2.7.11.1"/>
    </reaction>
</comment>
<dbReference type="EC" id="2.7.11.1" evidence="1"/>
<comment type="caution">
    <text evidence="13">The sequence shown here is derived from an EMBL/GenBank/DDBJ whole genome shotgun (WGS) entry which is preliminary data.</text>
</comment>
<evidence type="ECO:0000313" key="14">
    <source>
        <dbReference type="Proteomes" id="UP000023152"/>
    </source>
</evidence>
<name>X6M1F9_RETFI</name>
<dbReference type="GO" id="GO:0005524">
    <property type="term" value="F:ATP binding"/>
    <property type="evidence" value="ECO:0007669"/>
    <property type="project" value="UniProtKB-KW"/>
</dbReference>
<evidence type="ECO:0000256" key="8">
    <source>
        <dbReference type="ARBA" id="ARBA00048679"/>
    </source>
</evidence>
<dbReference type="InterPro" id="IPR051131">
    <property type="entry name" value="NEK_Ser/Thr_kinase_NIMA"/>
</dbReference>
<dbReference type="Proteomes" id="UP000023152">
    <property type="component" value="Unassembled WGS sequence"/>
</dbReference>
<evidence type="ECO:0000256" key="4">
    <source>
        <dbReference type="ARBA" id="ARBA00022741"/>
    </source>
</evidence>
<feature type="compositionally biased region" description="Basic and acidic residues" evidence="10">
    <location>
        <begin position="645"/>
        <end position="658"/>
    </location>
</feature>
<dbReference type="OMA" id="ANINDQM"/>
<protein>
    <recommendedName>
        <fullName evidence="1">non-specific serine/threonine protein kinase</fullName>
        <ecNumber evidence="1">2.7.11.1</ecNumber>
    </recommendedName>
</protein>
<feature type="transmembrane region" description="Helical" evidence="11">
    <location>
        <begin position="169"/>
        <end position="192"/>
    </location>
</feature>
<evidence type="ECO:0000256" key="5">
    <source>
        <dbReference type="ARBA" id="ARBA00022777"/>
    </source>
</evidence>
<dbReference type="PROSITE" id="PS00108">
    <property type="entry name" value="PROTEIN_KINASE_ST"/>
    <property type="match status" value="1"/>
</dbReference>
<dbReference type="Pfam" id="PF00069">
    <property type="entry name" value="Pkinase"/>
    <property type="match status" value="1"/>
</dbReference>